<dbReference type="EMBL" id="CM046503">
    <property type="protein sequence ID" value="KAI8683475.1"/>
    <property type="molecule type" value="Genomic_DNA"/>
</dbReference>
<proteinExistence type="predicted"/>
<protein>
    <submittedName>
        <fullName evidence="1">Uncharacterized protein</fullName>
    </submittedName>
</protein>
<accession>A0ACC0RD64</accession>
<dbReference type="Proteomes" id="UP001065298">
    <property type="component" value="Chromosome 1"/>
</dbReference>
<keyword evidence="2" id="KW-1185">Reference proteome</keyword>
<evidence type="ECO:0000313" key="2">
    <source>
        <dbReference type="Proteomes" id="UP001065298"/>
    </source>
</evidence>
<reference evidence="1" key="1">
    <citation type="submission" date="2022-06" db="EMBL/GenBank/DDBJ databases">
        <title>Fusarium solani species complex genomes reveal bases of compartmentalisation and animal pathogenesis.</title>
        <authorList>
            <person name="Tsai I.J."/>
        </authorList>
    </citation>
    <scope>NUCLEOTIDE SEQUENCE</scope>
    <source>
        <strain evidence="1">Fu6.1</strain>
    </source>
</reference>
<comment type="caution">
    <text evidence="1">The sequence shown here is derived from an EMBL/GenBank/DDBJ whole genome shotgun (WGS) entry which is preliminary data.</text>
</comment>
<evidence type="ECO:0000313" key="1">
    <source>
        <dbReference type="EMBL" id="KAI8683475.1"/>
    </source>
</evidence>
<sequence>MDVMLCTVEQAGFSCSNDRNSAKMVIGLLAITAIPTVTGVGNAISAQKKQNANLSKEQEKFHMTFIMEHEGKVQELGTGVVKDQKFYINFPDNPVDGYKFLGWYFKYPSEEGHLGLVSMVSDDPPALNWIYVDKDTHAVTYGGRKDTVGHVIGPWGWSEDDRFLTLEGDHDSFVAVREEGPDGEQRWAVYWDPEGDIEDEVDDEDRCRPVRLRRRLQFGMESRYVRDSEKAG</sequence>
<gene>
    <name evidence="1" type="ORF">NCS57_00011700</name>
</gene>
<name>A0ACC0RD64_9HYPO</name>
<organism evidence="1 2">
    <name type="scientific">Fusarium keratoplasticum</name>
    <dbReference type="NCBI Taxonomy" id="1328300"/>
    <lineage>
        <taxon>Eukaryota</taxon>
        <taxon>Fungi</taxon>
        <taxon>Dikarya</taxon>
        <taxon>Ascomycota</taxon>
        <taxon>Pezizomycotina</taxon>
        <taxon>Sordariomycetes</taxon>
        <taxon>Hypocreomycetidae</taxon>
        <taxon>Hypocreales</taxon>
        <taxon>Nectriaceae</taxon>
        <taxon>Fusarium</taxon>
        <taxon>Fusarium solani species complex</taxon>
    </lineage>
</organism>